<reference evidence="2" key="1">
    <citation type="journal article" date="2014" name="Int. J. Syst. Evol. Microbiol.">
        <title>Complete genome sequence of Corynebacterium casei LMG S-19264T (=DSM 44701T), isolated from a smear-ripened cheese.</title>
        <authorList>
            <consortium name="US DOE Joint Genome Institute (JGI-PGF)"/>
            <person name="Walter F."/>
            <person name="Albersmeier A."/>
            <person name="Kalinowski J."/>
            <person name="Ruckert C."/>
        </authorList>
    </citation>
    <scope>NUCLEOTIDE SEQUENCE</scope>
    <source>
        <strain evidence="2">KCTC 42097</strain>
    </source>
</reference>
<reference evidence="2" key="2">
    <citation type="submission" date="2020-09" db="EMBL/GenBank/DDBJ databases">
        <authorList>
            <person name="Sun Q."/>
            <person name="Kim S."/>
        </authorList>
    </citation>
    <scope>NUCLEOTIDE SEQUENCE</scope>
    <source>
        <strain evidence="2">KCTC 42097</strain>
    </source>
</reference>
<evidence type="ECO:0000313" key="2">
    <source>
        <dbReference type="EMBL" id="GHC60500.1"/>
    </source>
</evidence>
<gene>
    <name evidence="2" type="ORF">GCM10010136_00570</name>
</gene>
<comment type="caution">
    <text evidence="2">The sequence shown here is derived from an EMBL/GenBank/DDBJ whole genome shotgun (WGS) entry which is preliminary data.</text>
</comment>
<dbReference type="EMBL" id="BMZO01000001">
    <property type="protein sequence ID" value="GHC60500.1"/>
    <property type="molecule type" value="Genomic_DNA"/>
</dbReference>
<evidence type="ECO:0000256" key="1">
    <source>
        <dbReference type="SAM" id="SignalP"/>
    </source>
</evidence>
<keyword evidence="1" id="KW-0732">Signal</keyword>
<keyword evidence="3" id="KW-1185">Reference proteome</keyword>
<dbReference type="AlphaFoldDB" id="A0A8J3GF56"/>
<name>A0A8J3GF56_9HYPH</name>
<sequence>MSFTSLRRIVPLVAAVLVGAATVPSHANDEVFFKSIAGQWVGPGEIIAGKYKGTKFTCTLDGSAAAKNAGMKLDGHCRVGMFTQKMQATVERKGKGYKGSFLDGADGKGLDVISGKVDGNHIVLGLAREKLKGAMLARVPSNNAMTITVSVEVDDTLVPVIGMQLKRVDGGAVGAIARN</sequence>
<protein>
    <submittedName>
        <fullName evidence="2">Uncharacterized protein</fullName>
    </submittedName>
</protein>
<evidence type="ECO:0000313" key="3">
    <source>
        <dbReference type="Proteomes" id="UP000641137"/>
    </source>
</evidence>
<feature type="chain" id="PRO_5035232003" evidence="1">
    <location>
        <begin position="28"/>
        <end position="179"/>
    </location>
</feature>
<dbReference type="Proteomes" id="UP000641137">
    <property type="component" value="Unassembled WGS sequence"/>
</dbReference>
<accession>A0A8J3GF56</accession>
<organism evidence="2 3">
    <name type="scientific">Limoniibacter endophyticus</name>
    <dbReference type="NCBI Taxonomy" id="1565040"/>
    <lineage>
        <taxon>Bacteria</taxon>
        <taxon>Pseudomonadati</taxon>
        <taxon>Pseudomonadota</taxon>
        <taxon>Alphaproteobacteria</taxon>
        <taxon>Hyphomicrobiales</taxon>
        <taxon>Bartonellaceae</taxon>
        <taxon>Limoniibacter</taxon>
    </lineage>
</organism>
<proteinExistence type="predicted"/>
<feature type="signal peptide" evidence="1">
    <location>
        <begin position="1"/>
        <end position="27"/>
    </location>
</feature>
<dbReference type="RefSeq" id="WP_189486678.1">
    <property type="nucleotide sequence ID" value="NZ_BMZO01000001.1"/>
</dbReference>